<comment type="caution">
    <text evidence="3">The sequence shown here is derived from an EMBL/GenBank/DDBJ whole genome shotgun (WGS) entry which is preliminary data.</text>
</comment>
<dbReference type="EMBL" id="JACIEP010000006">
    <property type="protein sequence ID" value="MBB4035991.1"/>
    <property type="molecule type" value="Genomic_DNA"/>
</dbReference>
<dbReference type="Gene3D" id="1.10.10.60">
    <property type="entry name" value="Homeodomain-like"/>
    <property type="match status" value="1"/>
</dbReference>
<evidence type="ECO:0008006" key="5">
    <source>
        <dbReference type="Google" id="ProtNLM"/>
    </source>
</evidence>
<accession>A0A840CLI0</accession>
<proteinExistence type="predicted"/>
<dbReference type="RefSeq" id="WP_183306909.1">
    <property type="nucleotide sequence ID" value="NZ_JACIEP010000006.1"/>
</dbReference>
<feature type="compositionally biased region" description="Basic and acidic residues" evidence="2">
    <location>
        <begin position="170"/>
        <end position="180"/>
    </location>
</feature>
<reference evidence="3 4" key="1">
    <citation type="submission" date="2020-08" db="EMBL/GenBank/DDBJ databases">
        <title>Genomic Encyclopedia of Type Strains, Phase IV (KMG-IV): sequencing the most valuable type-strain genomes for metagenomic binning, comparative biology and taxonomic classification.</title>
        <authorList>
            <person name="Goeker M."/>
        </authorList>
    </citation>
    <scope>NUCLEOTIDE SEQUENCE [LARGE SCALE GENOMIC DNA]</scope>
    <source>
        <strain evidence="3 4">DSM 104969</strain>
    </source>
</reference>
<keyword evidence="4" id="KW-1185">Reference proteome</keyword>
<evidence type="ECO:0000313" key="4">
    <source>
        <dbReference type="Proteomes" id="UP000555103"/>
    </source>
</evidence>
<organism evidence="3 4">
    <name type="scientific">Dysgonomonas hofstadii</name>
    <dbReference type="NCBI Taxonomy" id="637886"/>
    <lineage>
        <taxon>Bacteria</taxon>
        <taxon>Pseudomonadati</taxon>
        <taxon>Bacteroidota</taxon>
        <taxon>Bacteroidia</taxon>
        <taxon>Bacteroidales</taxon>
        <taxon>Dysgonomonadaceae</taxon>
        <taxon>Dysgonomonas</taxon>
    </lineage>
</organism>
<gene>
    <name evidence="3" type="ORF">GGR21_001892</name>
</gene>
<feature type="region of interest" description="Disordered" evidence="2">
    <location>
        <begin position="169"/>
        <end position="203"/>
    </location>
</feature>
<evidence type="ECO:0000256" key="1">
    <source>
        <dbReference type="SAM" id="Coils"/>
    </source>
</evidence>
<dbReference type="Pfam" id="PF07141">
    <property type="entry name" value="Phage_term_sma"/>
    <property type="match status" value="1"/>
</dbReference>
<evidence type="ECO:0000313" key="3">
    <source>
        <dbReference type="EMBL" id="MBB4035991.1"/>
    </source>
</evidence>
<dbReference type="Proteomes" id="UP000555103">
    <property type="component" value="Unassembled WGS sequence"/>
</dbReference>
<sequence length="203" mass="23820">MAKYNEKLVSRIERLIEADLYTISEICTAMKISRNTFYYWKEKNPDFRRRVDEAEERRDDELVKIARSSLKKKLTGYTTIEEHCTYQPAVSNPSVMILKKKVVKTKQKDPDLRAINYVLEREEKRKEKEKQEKPKLRQQIIYVNNQHEADLFIKLDKHLNGEDSQVIRMATKEERERIENEEPPLVPPAGENRSSPAGRSGGA</sequence>
<keyword evidence="1" id="KW-0175">Coiled coil</keyword>
<name>A0A840CLI0_9BACT</name>
<protein>
    <recommendedName>
        <fullName evidence="5">Homeodomain phBC6A51-type domain-containing protein</fullName>
    </recommendedName>
</protein>
<dbReference type="InterPro" id="IPR010789">
    <property type="entry name" value="Terminase_ssu_Skunalikevirus"/>
</dbReference>
<evidence type="ECO:0000256" key="2">
    <source>
        <dbReference type="SAM" id="MobiDB-lite"/>
    </source>
</evidence>
<dbReference type="AlphaFoldDB" id="A0A840CLI0"/>
<feature type="coiled-coil region" evidence="1">
    <location>
        <begin position="112"/>
        <end position="139"/>
    </location>
</feature>